<keyword evidence="5 6" id="KW-0472">Membrane</keyword>
<accession>A0A6J2VIU8</accession>
<dbReference type="GO" id="GO:0007605">
    <property type="term" value="P:sensory perception of sound"/>
    <property type="evidence" value="ECO:0007669"/>
    <property type="project" value="UniProtKB-ARBA"/>
</dbReference>
<comment type="similarity">
    <text evidence="2">Belongs to the clarin family.</text>
</comment>
<name>A0A6J2VIU8_CHACN</name>
<organism evidence="7 8">
    <name type="scientific">Chanos chanos</name>
    <name type="common">Milkfish</name>
    <name type="synonym">Mugil chanos</name>
    <dbReference type="NCBI Taxonomy" id="29144"/>
    <lineage>
        <taxon>Eukaryota</taxon>
        <taxon>Metazoa</taxon>
        <taxon>Chordata</taxon>
        <taxon>Craniata</taxon>
        <taxon>Vertebrata</taxon>
        <taxon>Euteleostomi</taxon>
        <taxon>Actinopterygii</taxon>
        <taxon>Neopterygii</taxon>
        <taxon>Teleostei</taxon>
        <taxon>Ostariophysi</taxon>
        <taxon>Gonorynchiformes</taxon>
        <taxon>Chanidae</taxon>
        <taxon>Chanos</taxon>
    </lineage>
</organism>
<keyword evidence="3 6" id="KW-0812">Transmembrane</keyword>
<dbReference type="InterPro" id="IPR026748">
    <property type="entry name" value="Clarin"/>
</dbReference>
<comment type="subcellular location">
    <subcellularLocation>
        <location evidence="1">Membrane</location>
        <topology evidence="1">Multi-pass membrane protein</topology>
    </subcellularLocation>
</comment>
<dbReference type="RefSeq" id="XP_030631909.1">
    <property type="nucleotide sequence ID" value="XM_030776049.1"/>
</dbReference>
<evidence type="ECO:0000256" key="6">
    <source>
        <dbReference type="SAM" id="Phobius"/>
    </source>
</evidence>
<feature type="transmembrane region" description="Helical" evidence="6">
    <location>
        <begin position="130"/>
        <end position="156"/>
    </location>
</feature>
<feature type="transmembrane region" description="Helical" evidence="6">
    <location>
        <begin position="90"/>
        <end position="118"/>
    </location>
</feature>
<evidence type="ECO:0000256" key="1">
    <source>
        <dbReference type="ARBA" id="ARBA00004141"/>
    </source>
</evidence>
<dbReference type="PANTHER" id="PTHR31548">
    <property type="entry name" value="CLARIN"/>
    <property type="match status" value="1"/>
</dbReference>
<reference evidence="8" key="1">
    <citation type="submission" date="2025-08" db="UniProtKB">
        <authorList>
            <consortium name="RefSeq"/>
        </authorList>
    </citation>
    <scope>IDENTIFICATION</scope>
</reference>
<dbReference type="GO" id="GO:0016020">
    <property type="term" value="C:membrane"/>
    <property type="evidence" value="ECO:0007669"/>
    <property type="project" value="UniProtKB-SubCell"/>
</dbReference>
<dbReference type="FunCoup" id="A0A6J2VIU8">
    <property type="interactions" value="1472"/>
</dbReference>
<evidence type="ECO:0000313" key="8">
    <source>
        <dbReference type="RefSeq" id="XP_030631909.1"/>
    </source>
</evidence>
<dbReference type="CTD" id="119467"/>
<dbReference type="InParanoid" id="A0A6J2VIU8"/>
<evidence type="ECO:0000256" key="3">
    <source>
        <dbReference type="ARBA" id="ARBA00022692"/>
    </source>
</evidence>
<dbReference type="AlphaFoldDB" id="A0A6J2VIU8"/>
<sequence length="229" mass="24896">MPSVLKVFHFSCGALLNAIGVCILGYGMSTYWVQSEMQCSTFSTENFNGSATVKLGLFNGSMDRRSCPGFDTRESVSVLKALTEIGASQIALHALAVGLLILALVCSAGSILVTLYNSISNPYETYLGPLAVYACSGLSACLSLLAIVLFVSNVYVGGVASKLVKDVPVDLYVRNENIHLQVGYYLVLPYIVVNLLAILVIFLYVHAAYTHRREMEKPTEDAPKEIMMY</sequence>
<feature type="transmembrane region" description="Helical" evidence="6">
    <location>
        <begin position="182"/>
        <end position="205"/>
    </location>
</feature>
<dbReference type="Proteomes" id="UP000504632">
    <property type="component" value="Chromosome 5"/>
</dbReference>
<dbReference type="PANTHER" id="PTHR31548:SF3">
    <property type="entry name" value="CLARIN-3"/>
    <property type="match status" value="1"/>
</dbReference>
<evidence type="ECO:0000313" key="7">
    <source>
        <dbReference type="Proteomes" id="UP000504632"/>
    </source>
</evidence>
<keyword evidence="7" id="KW-1185">Reference proteome</keyword>
<dbReference type="GeneID" id="115813402"/>
<proteinExistence type="inferred from homology"/>
<protein>
    <submittedName>
        <fullName evidence="8">Clarin-3</fullName>
    </submittedName>
</protein>
<dbReference type="OrthoDB" id="9450082at2759"/>
<feature type="transmembrane region" description="Helical" evidence="6">
    <location>
        <begin position="7"/>
        <end position="28"/>
    </location>
</feature>
<keyword evidence="4 6" id="KW-1133">Transmembrane helix</keyword>
<evidence type="ECO:0000256" key="5">
    <source>
        <dbReference type="ARBA" id="ARBA00023136"/>
    </source>
</evidence>
<evidence type="ECO:0000256" key="2">
    <source>
        <dbReference type="ARBA" id="ARBA00005787"/>
    </source>
</evidence>
<evidence type="ECO:0000256" key="4">
    <source>
        <dbReference type="ARBA" id="ARBA00022989"/>
    </source>
</evidence>
<gene>
    <name evidence="8" type="primary">clrn3</name>
</gene>